<keyword evidence="4 7" id="KW-0472">Membrane</keyword>
<comment type="similarity">
    <text evidence="5">Belongs to the SAT4 family.</text>
</comment>
<evidence type="ECO:0000256" key="6">
    <source>
        <dbReference type="SAM" id="MobiDB-lite"/>
    </source>
</evidence>
<gene>
    <name evidence="9" type="ORF">SLS56_002531</name>
</gene>
<evidence type="ECO:0000313" key="10">
    <source>
        <dbReference type="Proteomes" id="UP001521116"/>
    </source>
</evidence>
<name>A0ABR3T2Z6_9PEZI</name>
<feature type="transmembrane region" description="Helical" evidence="7">
    <location>
        <begin position="255"/>
        <end position="278"/>
    </location>
</feature>
<evidence type="ECO:0000313" key="9">
    <source>
        <dbReference type="EMBL" id="KAL1633940.1"/>
    </source>
</evidence>
<comment type="caution">
    <text evidence="9">The sequence shown here is derived from an EMBL/GenBank/DDBJ whole genome shotgun (WGS) entry which is preliminary data.</text>
</comment>
<dbReference type="PANTHER" id="PTHR33048:SF96">
    <property type="entry name" value="INTEGRAL MEMBRANE PROTEIN"/>
    <property type="match status" value="1"/>
</dbReference>
<keyword evidence="10" id="KW-1185">Reference proteome</keyword>
<dbReference type="InterPro" id="IPR049326">
    <property type="entry name" value="Rhodopsin_dom_fungi"/>
</dbReference>
<evidence type="ECO:0000256" key="3">
    <source>
        <dbReference type="ARBA" id="ARBA00022989"/>
    </source>
</evidence>
<evidence type="ECO:0000256" key="5">
    <source>
        <dbReference type="ARBA" id="ARBA00038359"/>
    </source>
</evidence>
<reference evidence="9 10" key="1">
    <citation type="submission" date="2024-02" db="EMBL/GenBank/DDBJ databases">
        <title>De novo assembly and annotation of 12 fungi associated with fruit tree decline syndrome in Ontario, Canada.</title>
        <authorList>
            <person name="Sulman M."/>
            <person name="Ellouze W."/>
            <person name="Ilyukhin E."/>
        </authorList>
    </citation>
    <scope>NUCLEOTIDE SEQUENCE [LARGE SCALE GENOMIC DNA]</scope>
    <source>
        <strain evidence="9 10">M1-105</strain>
    </source>
</reference>
<feature type="transmembrane region" description="Helical" evidence="7">
    <location>
        <begin position="132"/>
        <end position="152"/>
    </location>
</feature>
<keyword evidence="3 7" id="KW-1133">Transmembrane helix</keyword>
<comment type="subcellular location">
    <subcellularLocation>
        <location evidence="1">Membrane</location>
        <topology evidence="1">Multi-pass membrane protein</topology>
    </subcellularLocation>
</comment>
<feature type="compositionally biased region" description="Basic and acidic residues" evidence="6">
    <location>
        <begin position="330"/>
        <end position="341"/>
    </location>
</feature>
<evidence type="ECO:0000256" key="7">
    <source>
        <dbReference type="SAM" id="Phobius"/>
    </source>
</evidence>
<sequence>MESTTEKPIVTGIYGTGKPLFVFNIISMIILWVVFGMRVYVRLVMVKIWSATDWHMLITLLLYTWLCVSANIFVWDGFGRDMNTLPGVQLVSAFRAYYFGEMSYVASVLFVKLSLCYFYLPLTNLRWQIYTVYALVVINSVYTTAYLCVIIFQCSPVDYFWNQFLNASGGRCLSTTVIMNLSYCHNTMEILSDWILSVMPIWLLKGTQLPTRTKIAVSVLLSLGAFASIASIIRITQLTSFASSTNYTVTSIPIILWSIIENAVGIMAANLATLRLLLASILQRLGLTSLGGGGSGALSGPSGPSNTRSRHLHTTGRGGGGTKKGGPGGDWHDLPSLKRENSSSASYKSTERMVGRGLSAGNITTTVISKSPAYGEDNSSAEELSPMGISKNTEVTVTSEQRKE</sequence>
<feature type="transmembrane region" description="Helical" evidence="7">
    <location>
        <begin position="20"/>
        <end position="41"/>
    </location>
</feature>
<dbReference type="InterPro" id="IPR052337">
    <property type="entry name" value="SAT4-like"/>
</dbReference>
<dbReference type="EMBL" id="JAJVDC020000018">
    <property type="protein sequence ID" value="KAL1633940.1"/>
    <property type="molecule type" value="Genomic_DNA"/>
</dbReference>
<feature type="transmembrane region" description="Helical" evidence="7">
    <location>
        <begin position="53"/>
        <end position="75"/>
    </location>
</feature>
<protein>
    <recommendedName>
        <fullName evidence="8">Rhodopsin domain-containing protein</fullName>
    </recommendedName>
</protein>
<feature type="compositionally biased region" description="Polar residues" evidence="6">
    <location>
        <begin position="390"/>
        <end position="404"/>
    </location>
</feature>
<keyword evidence="2 7" id="KW-0812">Transmembrane</keyword>
<feature type="domain" description="Rhodopsin" evidence="8">
    <location>
        <begin position="37"/>
        <end position="279"/>
    </location>
</feature>
<evidence type="ECO:0000256" key="2">
    <source>
        <dbReference type="ARBA" id="ARBA00022692"/>
    </source>
</evidence>
<feature type="transmembrane region" description="Helical" evidence="7">
    <location>
        <begin position="95"/>
        <end position="120"/>
    </location>
</feature>
<organism evidence="9 10">
    <name type="scientific">Neofusicoccum ribis</name>
    <dbReference type="NCBI Taxonomy" id="45134"/>
    <lineage>
        <taxon>Eukaryota</taxon>
        <taxon>Fungi</taxon>
        <taxon>Dikarya</taxon>
        <taxon>Ascomycota</taxon>
        <taxon>Pezizomycotina</taxon>
        <taxon>Dothideomycetes</taxon>
        <taxon>Dothideomycetes incertae sedis</taxon>
        <taxon>Botryosphaeriales</taxon>
        <taxon>Botryosphaeriaceae</taxon>
        <taxon>Neofusicoccum</taxon>
    </lineage>
</organism>
<accession>A0ABR3T2Z6</accession>
<feature type="region of interest" description="Disordered" evidence="6">
    <location>
        <begin position="367"/>
        <end position="404"/>
    </location>
</feature>
<evidence type="ECO:0000256" key="4">
    <source>
        <dbReference type="ARBA" id="ARBA00023136"/>
    </source>
</evidence>
<evidence type="ECO:0000256" key="1">
    <source>
        <dbReference type="ARBA" id="ARBA00004141"/>
    </source>
</evidence>
<proteinExistence type="inferred from homology"/>
<feature type="compositionally biased region" description="Gly residues" evidence="6">
    <location>
        <begin position="316"/>
        <end position="329"/>
    </location>
</feature>
<evidence type="ECO:0000259" key="8">
    <source>
        <dbReference type="Pfam" id="PF20684"/>
    </source>
</evidence>
<dbReference type="Proteomes" id="UP001521116">
    <property type="component" value="Unassembled WGS sequence"/>
</dbReference>
<feature type="transmembrane region" description="Helical" evidence="7">
    <location>
        <begin position="216"/>
        <end position="235"/>
    </location>
</feature>
<feature type="region of interest" description="Disordered" evidence="6">
    <location>
        <begin position="294"/>
        <end position="353"/>
    </location>
</feature>
<dbReference type="Pfam" id="PF20684">
    <property type="entry name" value="Fung_rhodopsin"/>
    <property type="match status" value="1"/>
</dbReference>
<dbReference type="PANTHER" id="PTHR33048">
    <property type="entry name" value="PTH11-LIKE INTEGRAL MEMBRANE PROTEIN (AFU_ORTHOLOGUE AFUA_5G11245)"/>
    <property type="match status" value="1"/>
</dbReference>